<dbReference type="NCBIfam" id="NF040509">
    <property type="entry name" value="Lacto_palin_RPT"/>
    <property type="match status" value="1"/>
</dbReference>
<evidence type="ECO:0000313" key="3">
    <source>
        <dbReference type="Proteomes" id="UP000307517"/>
    </source>
</evidence>
<dbReference type="AlphaFoldDB" id="A0AB74IHC7"/>
<gene>
    <name evidence="2" type="ORF">E6L36_03540</name>
</gene>
<comment type="caution">
    <text evidence="2">The sequence shown here is derived from an EMBL/GenBank/DDBJ whole genome shotgun (WGS) entry which is preliminary data.</text>
</comment>
<accession>A0AB74IHC7</accession>
<feature type="region of interest" description="Disordered" evidence="1">
    <location>
        <begin position="1"/>
        <end position="41"/>
    </location>
</feature>
<proteinExistence type="predicted"/>
<name>A0AB74IHC7_LACRH</name>
<dbReference type="Proteomes" id="UP000307517">
    <property type="component" value="Unassembled WGS sequence"/>
</dbReference>
<dbReference type="AntiFam" id="ANF00266">
    <property type="entry name" value="DNA repeat translations related to WP_020751851.1"/>
</dbReference>
<evidence type="ECO:0000313" key="2">
    <source>
        <dbReference type="EMBL" id="THC81581.1"/>
    </source>
</evidence>
<organism evidence="2 3">
    <name type="scientific">Lacticaseibacillus rhamnosus</name>
    <name type="common">Lactobacillus rhamnosus</name>
    <dbReference type="NCBI Taxonomy" id="47715"/>
    <lineage>
        <taxon>Bacteria</taxon>
        <taxon>Bacillati</taxon>
        <taxon>Bacillota</taxon>
        <taxon>Bacilli</taxon>
        <taxon>Lactobacillales</taxon>
        <taxon>Lactobacillaceae</taxon>
        <taxon>Lacticaseibacillus</taxon>
    </lineage>
</organism>
<reference evidence="2 3" key="1">
    <citation type="submission" date="2019-04" db="EMBL/GenBank/DDBJ databases">
        <title>Genome Announcement to Ensure Probiotic Safety of Lactobacillus rhamnosus UBLR-58.</title>
        <authorList>
            <person name="Sulthana A."/>
            <person name="Lakshmi S.G."/>
            <person name="Madempudi R.S."/>
        </authorList>
    </citation>
    <scope>NUCLEOTIDE SEQUENCE [LARGE SCALE GENOMIC DNA]</scope>
    <source>
        <strain evidence="2 3">UBLR-58</strain>
    </source>
</reference>
<evidence type="ECO:0000256" key="1">
    <source>
        <dbReference type="SAM" id="MobiDB-lite"/>
    </source>
</evidence>
<sequence length="41" mass="4486">MDNQRFRRGIYSAQKAGCKDLGRNGQSPAITPEATSPPLRP</sequence>
<protein>
    <submittedName>
        <fullName evidence="2">Malolactic regulator</fullName>
    </submittedName>
</protein>
<dbReference type="EMBL" id="SSHM01000001">
    <property type="protein sequence ID" value="THC81581.1"/>
    <property type="molecule type" value="Genomic_DNA"/>
</dbReference>